<comment type="caution">
    <text evidence="15">The sequence shown here is derived from an EMBL/GenBank/DDBJ whole genome shotgun (WGS) entry which is preliminary data.</text>
</comment>
<evidence type="ECO:0000259" key="14">
    <source>
        <dbReference type="PROSITE" id="PS50110"/>
    </source>
</evidence>
<dbReference type="SMART" id="SM00448">
    <property type="entry name" value="REC"/>
    <property type="match status" value="1"/>
</dbReference>
<evidence type="ECO:0000256" key="10">
    <source>
        <dbReference type="ARBA" id="ARBA00068150"/>
    </source>
</evidence>
<dbReference type="RefSeq" id="WP_317573074.1">
    <property type="nucleotide sequence ID" value="NZ_NPEF02000012.1"/>
</dbReference>
<sequence length="821" mass="94000">MRILFTAALTFLFSFSLFGETSFIHRGKVSQLEKTGNFRPFVYFIRDAEGADLKEKIISENEELPFRNVPSEMVAFGFTEDTLWLYAPLENDSEKDYYGKFEIYNPYLEEVDISYRYDKGHEIHEIAAGANRVYPENYPTLDFYLRPGETIRIVCRIKSGTPLRIPIVLESEKKYGFTKQFRSIIVGLTLGFGIAMSLYNLSLYFFFRAKSYFYYFIMISLFTAYLTAWDGLLLPLFRPYYGNYYLPGTLFLIYSATLFLFLFAIEFLYPEKKDKRAEVVSAVYILANLFFFPLSFLFPIVSNQLSYYWALFNNLLIVYFCFKRIQEGFKPAKILLLIHLIFPTAAVVTNLSATGVISINYFSLHILKIAFITQSILFSIILVQRIKELEFKLTEGLQSEIHKNIVLLKKEIQQRRETEWELIQAKEIAENASKVKGSFLANMSHEIRTPMNGVLGMVQLLGTTKLTGEQKEYINTLSGSAKSLLQIINDILDFSKIEAGKIVLDKEVFSIRSVLDEIHDLLQPLAQVKKIGFQLEGKFEIQEYVSGDQLRLRQILWNLAGNAIKFTVQGGVVLKVSQRKTSDQKVEIEFTVSDTGIGIPEDKQKQVFDAFSQTDSSTARKFGGSGLGLSITKQLVELQGGILHLESKEGQGSKFGFSIVYDIPSEAEIESILKPETISDFGEIHAESILKKTKILVAEDNETNCLLIERILKKLGYDPAVVHNGREVVERMQIESFDLILMDIHMPEVDGIEATRWIRSRKENSELPVIIALTADAIESSVERYQKLGMNDCLIKPLDLAVLKKTLDRWIDKIEEKRRRD</sequence>
<dbReference type="CDD" id="cd00082">
    <property type="entry name" value="HisKA"/>
    <property type="match status" value="1"/>
</dbReference>
<evidence type="ECO:0000256" key="7">
    <source>
        <dbReference type="ARBA" id="ARBA00022840"/>
    </source>
</evidence>
<dbReference type="Pfam" id="PF00072">
    <property type="entry name" value="Response_reg"/>
    <property type="match status" value="1"/>
</dbReference>
<dbReference type="InterPro" id="IPR005467">
    <property type="entry name" value="His_kinase_dom"/>
</dbReference>
<feature type="domain" description="Response regulatory" evidence="14">
    <location>
        <begin position="694"/>
        <end position="811"/>
    </location>
</feature>
<feature type="transmembrane region" description="Helical" evidence="12">
    <location>
        <begin position="365"/>
        <end position="383"/>
    </location>
</feature>
<dbReference type="PRINTS" id="PR00344">
    <property type="entry name" value="BCTRLSENSOR"/>
</dbReference>
<keyword evidence="12" id="KW-1133">Transmembrane helix</keyword>
<keyword evidence="7 15" id="KW-0067">ATP-binding</keyword>
<dbReference type="PANTHER" id="PTHR45339:SF1">
    <property type="entry name" value="HYBRID SIGNAL TRANSDUCTION HISTIDINE KINASE J"/>
    <property type="match status" value="1"/>
</dbReference>
<evidence type="ECO:0000256" key="3">
    <source>
        <dbReference type="ARBA" id="ARBA00022553"/>
    </source>
</evidence>
<feature type="modified residue" description="4-aspartylphosphate" evidence="11">
    <location>
        <position position="743"/>
    </location>
</feature>
<evidence type="ECO:0000256" key="5">
    <source>
        <dbReference type="ARBA" id="ARBA00022741"/>
    </source>
</evidence>
<evidence type="ECO:0000256" key="8">
    <source>
        <dbReference type="ARBA" id="ARBA00023012"/>
    </source>
</evidence>
<evidence type="ECO:0000256" key="2">
    <source>
        <dbReference type="ARBA" id="ARBA00012438"/>
    </source>
</evidence>
<dbReference type="InterPro" id="IPR003594">
    <property type="entry name" value="HATPase_dom"/>
</dbReference>
<protein>
    <recommendedName>
        <fullName evidence="10">Sensory/regulatory protein RpfC</fullName>
        <ecNumber evidence="2">2.7.13.3</ecNumber>
    </recommendedName>
</protein>
<dbReference type="AlphaFoldDB" id="A0AAE4TYB6"/>
<feature type="transmembrane region" description="Helical" evidence="12">
    <location>
        <begin position="306"/>
        <end position="322"/>
    </location>
</feature>
<keyword evidence="8" id="KW-0902">Two-component regulatory system</keyword>
<feature type="domain" description="Histidine kinase" evidence="13">
    <location>
        <begin position="442"/>
        <end position="667"/>
    </location>
</feature>
<dbReference type="InterPro" id="IPR036097">
    <property type="entry name" value="HisK_dim/P_sf"/>
</dbReference>
<dbReference type="Gene3D" id="3.40.50.2300">
    <property type="match status" value="1"/>
</dbReference>
<feature type="transmembrane region" description="Helical" evidence="12">
    <location>
        <begin position="281"/>
        <end position="300"/>
    </location>
</feature>
<dbReference type="FunFam" id="1.10.287.130:FF:000002">
    <property type="entry name" value="Two-component osmosensing histidine kinase"/>
    <property type="match status" value="1"/>
</dbReference>
<accession>A0AAE4TYB6</accession>
<dbReference type="InterPro" id="IPR003661">
    <property type="entry name" value="HisK_dim/P_dom"/>
</dbReference>
<evidence type="ECO:0000256" key="1">
    <source>
        <dbReference type="ARBA" id="ARBA00000085"/>
    </source>
</evidence>
<dbReference type="FunFam" id="3.30.565.10:FF:000010">
    <property type="entry name" value="Sensor histidine kinase RcsC"/>
    <property type="match status" value="1"/>
</dbReference>
<dbReference type="SUPFAM" id="SSF47384">
    <property type="entry name" value="Homodimeric domain of signal transducing histidine kinase"/>
    <property type="match status" value="1"/>
</dbReference>
<feature type="transmembrane region" description="Helical" evidence="12">
    <location>
        <begin position="213"/>
        <end position="232"/>
    </location>
</feature>
<keyword evidence="3 11" id="KW-0597">Phosphoprotein</keyword>
<dbReference type="CDD" id="cd16922">
    <property type="entry name" value="HATPase_EvgS-ArcB-TorS-like"/>
    <property type="match status" value="1"/>
</dbReference>
<dbReference type="PROSITE" id="PS50109">
    <property type="entry name" value="HIS_KIN"/>
    <property type="match status" value="1"/>
</dbReference>
<comment type="subunit">
    <text evidence="9">At low DSF concentrations, interacts with RpfF.</text>
</comment>
<comment type="catalytic activity">
    <reaction evidence="1">
        <text>ATP + protein L-histidine = ADP + protein N-phospho-L-histidine.</text>
        <dbReference type="EC" id="2.7.13.3"/>
    </reaction>
</comment>
<dbReference type="SMART" id="SM00387">
    <property type="entry name" value="HATPase_c"/>
    <property type="match status" value="1"/>
</dbReference>
<dbReference type="InterPro" id="IPR036890">
    <property type="entry name" value="HATPase_C_sf"/>
</dbReference>
<evidence type="ECO:0000313" key="16">
    <source>
        <dbReference type="Proteomes" id="UP000232122"/>
    </source>
</evidence>
<dbReference type="InterPro" id="IPR011623">
    <property type="entry name" value="7TMR_DISM_rcpt_extracell_dom1"/>
</dbReference>
<keyword evidence="6" id="KW-0418">Kinase</keyword>
<dbReference type="Gene3D" id="1.10.287.130">
    <property type="match status" value="1"/>
</dbReference>
<dbReference type="Gene3D" id="3.30.565.10">
    <property type="entry name" value="Histidine kinase-like ATPase, C-terminal domain"/>
    <property type="match status" value="1"/>
</dbReference>
<dbReference type="Pfam" id="PF02518">
    <property type="entry name" value="HATPase_c"/>
    <property type="match status" value="1"/>
</dbReference>
<dbReference type="Pfam" id="PF07695">
    <property type="entry name" value="7TMR-DISM_7TM"/>
    <property type="match status" value="1"/>
</dbReference>
<dbReference type="Proteomes" id="UP000232122">
    <property type="component" value="Unassembled WGS sequence"/>
</dbReference>
<evidence type="ECO:0000313" key="15">
    <source>
        <dbReference type="EMBL" id="MDV6236239.1"/>
    </source>
</evidence>
<dbReference type="Pfam" id="PF00512">
    <property type="entry name" value="HisKA"/>
    <property type="match status" value="1"/>
</dbReference>
<feature type="transmembrane region" description="Helical" evidence="12">
    <location>
        <begin position="184"/>
        <end position="206"/>
    </location>
</feature>
<organism evidence="15 16">
    <name type="scientific">Leptospira ellisii</name>
    <dbReference type="NCBI Taxonomy" id="2023197"/>
    <lineage>
        <taxon>Bacteria</taxon>
        <taxon>Pseudomonadati</taxon>
        <taxon>Spirochaetota</taxon>
        <taxon>Spirochaetia</taxon>
        <taxon>Leptospirales</taxon>
        <taxon>Leptospiraceae</taxon>
        <taxon>Leptospira</taxon>
    </lineage>
</organism>
<gene>
    <name evidence="15" type="ORF">CH379_011450</name>
</gene>
<dbReference type="SUPFAM" id="SSF52172">
    <property type="entry name" value="CheY-like"/>
    <property type="match status" value="1"/>
</dbReference>
<evidence type="ECO:0000256" key="12">
    <source>
        <dbReference type="SAM" id="Phobius"/>
    </source>
</evidence>
<dbReference type="EMBL" id="NPEF02000012">
    <property type="protein sequence ID" value="MDV6236239.1"/>
    <property type="molecule type" value="Genomic_DNA"/>
</dbReference>
<evidence type="ECO:0000259" key="13">
    <source>
        <dbReference type="PROSITE" id="PS50109"/>
    </source>
</evidence>
<dbReference type="SMART" id="SM00388">
    <property type="entry name" value="HisKA"/>
    <property type="match status" value="1"/>
</dbReference>
<keyword evidence="4" id="KW-0808">Transferase</keyword>
<evidence type="ECO:0000256" key="6">
    <source>
        <dbReference type="ARBA" id="ARBA00022777"/>
    </source>
</evidence>
<keyword evidence="5" id="KW-0547">Nucleotide-binding</keyword>
<name>A0AAE4TYB6_9LEPT</name>
<reference evidence="15 16" key="1">
    <citation type="journal article" date="2018" name="Microb. Genom.">
        <title>Deciphering the unexplored Leptospira diversity from soils uncovers genomic evolution to virulence.</title>
        <authorList>
            <person name="Thibeaux R."/>
            <person name="Iraola G."/>
            <person name="Ferres I."/>
            <person name="Bierque E."/>
            <person name="Girault D."/>
            <person name="Soupe-Gilbert M.E."/>
            <person name="Picardeau M."/>
            <person name="Goarant C."/>
        </authorList>
    </citation>
    <scope>NUCLEOTIDE SEQUENCE [LARGE SCALE GENOMIC DNA]</scope>
    <source>
        <strain evidence="15 16">ATI7-C-A5</strain>
    </source>
</reference>
<dbReference type="InterPro" id="IPR011622">
    <property type="entry name" value="7TMR_DISM_rcpt_extracell_dom2"/>
</dbReference>
<dbReference type="InterPro" id="IPR001789">
    <property type="entry name" value="Sig_transdc_resp-reg_receiver"/>
</dbReference>
<dbReference type="SUPFAM" id="SSF55874">
    <property type="entry name" value="ATPase domain of HSP90 chaperone/DNA topoisomerase II/histidine kinase"/>
    <property type="match status" value="1"/>
</dbReference>
<feature type="transmembrane region" description="Helical" evidence="12">
    <location>
        <begin position="334"/>
        <end position="359"/>
    </location>
</feature>
<keyword evidence="16" id="KW-1185">Reference proteome</keyword>
<dbReference type="Pfam" id="PF07696">
    <property type="entry name" value="7TMR-DISMED2"/>
    <property type="match status" value="1"/>
</dbReference>
<evidence type="ECO:0000256" key="4">
    <source>
        <dbReference type="ARBA" id="ARBA00022679"/>
    </source>
</evidence>
<dbReference type="InterPro" id="IPR011006">
    <property type="entry name" value="CheY-like_superfamily"/>
</dbReference>
<evidence type="ECO:0000256" key="11">
    <source>
        <dbReference type="PROSITE-ProRule" id="PRU00169"/>
    </source>
</evidence>
<proteinExistence type="predicted"/>
<dbReference type="Gene3D" id="2.60.40.2380">
    <property type="match status" value="1"/>
</dbReference>
<dbReference type="CDD" id="cd17546">
    <property type="entry name" value="REC_hyHK_CKI1_RcsC-like"/>
    <property type="match status" value="1"/>
</dbReference>
<feature type="transmembrane region" description="Helical" evidence="12">
    <location>
        <begin position="244"/>
        <end position="269"/>
    </location>
</feature>
<keyword evidence="12" id="KW-0472">Membrane</keyword>
<dbReference type="GO" id="GO:0000155">
    <property type="term" value="F:phosphorelay sensor kinase activity"/>
    <property type="evidence" value="ECO:0007669"/>
    <property type="project" value="InterPro"/>
</dbReference>
<keyword evidence="12" id="KW-0812">Transmembrane</keyword>
<dbReference type="PANTHER" id="PTHR45339">
    <property type="entry name" value="HYBRID SIGNAL TRANSDUCTION HISTIDINE KINASE J"/>
    <property type="match status" value="1"/>
</dbReference>
<dbReference type="EC" id="2.7.13.3" evidence="2"/>
<dbReference type="GO" id="GO:0005524">
    <property type="term" value="F:ATP binding"/>
    <property type="evidence" value="ECO:0007669"/>
    <property type="project" value="UniProtKB-KW"/>
</dbReference>
<dbReference type="InterPro" id="IPR004358">
    <property type="entry name" value="Sig_transdc_His_kin-like_C"/>
</dbReference>
<dbReference type="PROSITE" id="PS50110">
    <property type="entry name" value="RESPONSE_REGULATORY"/>
    <property type="match status" value="1"/>
</dbReference>
<evidence type="ECO:0000256" key="9">
    <source>
        <dbReference type="ARBA" id="ARBA00064003"/>
    </source>
</evidence>